<feature type="region of interest" description="Disordered" evidence="1">
    <location>
        <begin position="73"/>
        <end position="189"/>
    </location>
</feature>
<keyword evidence="3" id="KW-1185">Reference proteome</keyword>
<feature type="compositionally biased region" description="Low complexity" evidence="1">
    <location>
        <begin position="121"/>
        <end position="172"/>
    </location>
</feature>
<feature type="compositionally biased region" description="Polar residues" evidence="1">
    <location>
        <begin position="81"/>
        <end position="98"/>
    </location>
</feature>
<dbReference type="EMBL" id="JAACJM010000393">
    <property type="protein sequence ID" value="KAF5323642.1"/>
    <property type="molecule type" value="Genomic_DNA"/>
</dbReference>
<feature type="compositionally biased region" description="Basic and acidic residues" evidence="1">
    <location>
        <begin position="34"/>
        <end position="43"/>
    </location>
</feature>
<dbReference type="OrthoDB" id="3124975at2759"/>
<evidence type="ECO:0000256" key="1">
    <source>
        <dbReference type="SAM" id="MobiDB-lite"/>
    </source>
</evidence>
<accession>A0A8H5BI05</accession>
<dbReference type="AlphaFoldDB" id="A0A8H5BI05"/>
<protein>
    <submittedName>
        <fullName evidence="2">Uncharacterized protein</fullName>
    </submittedName>
</protein>
<name>A0A8H5BI05_9AGAR</name>
<evidence type="ECO:0000313" key="2">
    <source>
        <dbReference type="EMBL" id="KAF5323642.1"/>
    </source>
</evidence>
<evidence type="ECO:0000313" key="3">
    <source>
        <dbReference type="Proteomes" id="UP000559256"/>
    </source>
</evidence>
<organism evidence="2 3">
    <name type="scientific">Tetrapyrgos nigripes</name>
    <dbReference type="NCBI Taxonomy" id="182062"/>
    <lineage>
        <taxon>Eukaryota</taxon>
        <taxon>Fungi</taxon>
        <taxon>Dikarya</taxon>
        <taxon>Basidiomycota</taxon>
        <taxon>Agaricomycotina</taxon>
        <taxon>Agaricomycetes</taxon>
        <taxon>Agaricomycetidae</taxon>
        <taxon>Agaricales</taxon>
        <taxon>Marasmiineae</taxon>
        <taxon>Marasmiaceae</taxon>
        <taxon>Tetrapyrgos</taxon>
    </lineage>
</organism>
<comment type="caution">
    <text evidence="2">The sequence shown here is derived from an EMBL/GenBank/DDBJ whole genome shotgun (WGS) entry which is preliminary data.</text>
</comment>
<proteinExistence type="predicted"/>
<reference evidence="2 3" key="1">
    <citation type="journal article" date="2020" name="ISME J.">
        <title>Uncovering the hidden diversity of litter-decomposition mechanisms in mushroom-forming fungi.</title>
        <authorList>
            <person name="Floudas D."/>
            <person name="Bentzer J."/>
            <person name="Ahren D."/>
            <person name="Johansson T."/>
            <person name="Persson P."/>
            <person name="Tunlid A."/>
        </authorList>
    </citation>
    <scope>NUCLEOTIDE SEQUENCE [LARGE SCALE GENOMIC DNA]</scope>
    <source>
        <strain evidence="2 3">CBS 291.85</strain>
    </source>
</reference>
<gene>
    <name evidence="2" type="ORF">D9758_017080</name>
</gene>
<dbReference type="Proteomes" id="UP000559256">
    <property type="component" value="Unassembled WGS sequence"/>
</dbReference>
<sequence>MSKYISSESSMKNVDSKHLFGGKKLPSQSRKSSKAYDPDDTRSESSTLSPAQYGPPFPPFTFCIIMQTDRQTGGSVDFRSDSSSVLTKDSYYGPSQNDKLPVVAEMLDPEDAAWGPPHAHSSSYRPRDSLSSSTTSTSRWWSQKWQSRTRQGSNSSSSSNSSPRSSRSNSSQGWAQDFDPEDQAWTRRK</sequence>
<feature type="compositionally biased region" description="Polar residues" evidence="1">
    <location>
        <begin position="1"/>
        <end position="13"/>
    </location>
</feature>
<feature type="region of interest" description="Disordered" evidence="1">
    <location>
        <begin position="1"/>
        <end position="54"/>
    </location>
</feature>